<evidence type="ECO:0000313" key="1">
    <source>
        <dbReference type="EMBL" id="KZS13514.1"/>
    </source>
</evidence>
<dbReference type="EMBL" id="LRGB01001118">
    <property type="protein sequence ID" value="KZS13514.1"/>
    <property type="molecule type" value="Genomic_DNA"/>
</dbReference>
<sequence>MVEIHIWILLRRSKILLFRFVGITSLVRNFAVLCKWVTEALKQQLCHYFEPESQLEFSLSQHGLRGGLRPFGGIACQVLPYLTSVAAERSVPPNGWCRRRMVGVAAEDVASADTMDAYSCKKNQVRIKMGSADSEKKYKARRKRRNEFARLKRLKELFSGTGIVKLGDYKTRGNPKKNNTEVMAACALDIHDEKAEEPQEFLDSIDTLFVDENSHDCCK</sequence>
<organism evidence="1 2">
    <name type="scientific">Daphnia magna</name>
    <dbReference type="NCBI Taxonomy" id="35525"/>
    <lineage>
        <taxon>Eukaryota</taxon>
        <taxon>Metazoa</taxon>
        <taxon>Ecdysozoa</taxon>
        <taxon>Arthropoda</taxon>
        <taxon>Crustacea</taxon>
        <taxon>Branchiopoda</taxon>
        <taxon>Diplostraca</taxon>
        <taxon>Cladocera</taxon>
        <taxon>Anomopoda</taxon>
        <taxon>Daphniidae</taxon>
        <taxon>Daphnia</taxon>
    </lineage>
</organism>
<dbReference type="AlphaFoldDB" id="A0A164WRT2"/>
<evidence type="ECO:0000313" key="2">
    <source>
        <dbReference type="Proteomes" id="UP000076858"/>
    </source>
</evidence>
<proteinExistence type="predicted"/>
<comment type="caution">
    <text evidence="1">The sequence shown here is derived from an EMBL/GenBank/DDBJ whole genome shotgun (WGS) entry which is preliminary data.</text>
</comment>
<name>A0A164WRT2_9CRUS</name>
<accession>A0A164WRT2</accession>
<keyword evidence="2" id="KW-1185">Reference proteome</keyword>
<gene>
    <name evidence="1" type="ORF">APZ42_021338</name>
</gene>
<protein>
    <submittedName>
        <fullName evidence="1">Uncharacterized protein</fullName>
    </submittedName>
</protein>
<dbReference type="Proteomes" id="UP000076858">
    <property type="component" value="Unassembled WGS sequence"/>
</dbReference>
<reference evidence="1 2" key="1">
    <citation type="submission" date="2016-03" db="EMBL/GenBank/DDBJ databases">
        <title>EvidentialGene: Evidence-directed Construction of Genes on Genomes.</title>
        <authorList>
            <person name="Gilbert D.G."/>
            <person name="Choi J.-H."/>
            <person name="Mockaitis K."/>
            <person name="Colbourne J."/>
            <person name="Pfrender M."/>
        </authorList>
    </citation>
    <scope>NUCLEOTIDE SEQUENCE [LARGE SCALE GENOMIC DNA]</scope>
    <source>
        <strain evidence="1 2">Xinb3</strain>
        <tissue evidence="1">Complete organism</tissue>
    </source>
</reference>